<feature type="transmembrane region" description="Helical" evidence="1">
    <location>
        <begin position="473"/>
        <end position="495"/>
    </location>
</feature>
<feature type="transmembrane region" description="Helical" evidence="1">
    <location>
        <begin position="138"/>
        <end position="159"/>
    </location>
</feature>
<dbReference type="RefSeq" id="WP_130161536.1">
    <property type="nucleotide sequence ID" value="NZ_SGIM01000003.1"/>
</dbReference>
<dbReference type="EMBL" id="SGIM01000003">
    <property type="protein sequence ID" value="RZF54674.1"/>
    <property type="molecule type" value="Genomic_DNA"/>
</dbReference>
<organism evidence="2 3">
    <name type="scientific">Acinetobacter halotolerans</name>
    <dbReference type="NCBI Taxonomy" id="1752076"/>
    <lineage>
        <taxon>Bacteria</taxon>
        <taxon>Pseudomonadati</taxon>
        <taxon>Pseudomonadota</taxon>
        <taxon>Gammaproteobacteria</taxon>
        <taxon>Moraxellales</taxon>
        <taxon>Moraxellaceae</taxon>
        <taxon>Acinetobacter</taxon>
    </lineage>
</organism>
<feature type="transmembrane region" description="Helical" evidence="1">
    <location>
        <begin position="378"/>
        <end position="396"/>
    </location>
</feature>
<feature type="transmembrane region" description="Helical" evidence="1">
    <location>
        <begin position="180"/>
        <end position="211"/>
    </location>
</feature>
<reference evidence="2 3" key="1">
    <citation type="submission" date="2019-02" db="EMBL/GenBank/DDBJ databases">
        <title>The draft genome of Acinetobacter halotolerans strain JCM 31009.</title>
        <authorList>
            <person name="Qin J."/>
            <person name="Feng Y."/>
            <person name="Nemec A."/>
            <person name="Zong Z."/>
        </authorList>
    </citation>
    <scope>NUCLEOTIDE SEQUENCE [LARGE SCALE GENOMIC DNA]</scope>
    <source>
        <strain evidence="2 3">JCM 31009</strain>
    </source>
</reference>
<sequence length="502" mass="57716">MNFRQIQAILHSWFGILFLWLIFFIFLTGSIAYFRTEINVWSQPEIVTQVQKMPTTQHAAEMAFDYLNQHAADAKRWRVTVANERMPVNLLQWQDQQGRHQQLQNPQTGELLNPLRNTLGGDFFFKLHYTLYPIPSSVGSLIVAIAALILLISLITGIITHKKIIKEFFVFRSFKGQRTLLDLHHITGVITFPFYLVMAFTGLIILFYLVFPWGLTEHYGKDGIPKFYSEMQFVEMAKPQPSSESMQPFQSFITQMPERTDEGAILDKFEVQKPNTSEAMISFDYNYKNIITLNTPQYIFNANTAQQLEQPRNMSAIAQFASSTYGIHLGYFASMWMRFILALLGIIGCVMLAAGALLWQRKRIKEQNTFTYKLVQHINFFTFLGLPFASGIYLLLNRILPLTSNVLINHQVTLFYCAWVFSLIFSLILPIRRGVIALTSLTASIFLLIPLLSFMTIPEASLWNSVLQQRWSIAGVDIACLTIGFVLFAFLRLYIKKTRDKA</sequence>
<accession>A0A4Q6XCB2</accession>
<dbReference type="PANTHER" id="PTHR34219:SF4">
    <property type="entry name" value="PEPSY DOMAIN-CONTAINING PROTEIN"/>
    <property type="match status" value="1"/>
</dbReference>
<feature type="transmembrane region" description="Helical" evidence="1">
    <location>
        <begin position="435"/>
        <end position="453"/>
    </location>
</feature>
<comment type="caution">
    <text evidence="2">The sequence shown here is derived from an EMBL/GenBank/DDBJ whole genome shotgun (WGS) entry which is preliminary data.</text>
</comment>
<feature type="transmembrane region" description="Helical" evidence="1">
    <location>
        <begin position="12"/>
        <end position="34"/>
    </location>
</feature>
<name>A0A4Q6XCB2_9GAMM</name>
<evidence type="ECO:0000313" key="2">
    <source>
        <dbReference type="EMBL" id="RZF54674.1"/>
    </source>
</evidence>
<proteinExistence type="predicted"/>
<dbReference type="InterPro" id="IPR005625">
    <property type="entry name" value="PepSY-ass_TM"/>
</dbReference>
<feature type="transmembrane region" description="Helical" evidence="1">
    <location>
        <begin position="408"/>
        <end position="428"/>
    </location>
</feature>
<keyword evidence="1" id="KW-1133">Transmembrane helix</keyword>
<dbReference type="PANTHER" id="PTHR34219">
    <property type="entry name" value="IRON-REGULATED INNER MEMBRANE PROTEIN-RELATED"/>
    <property type="match status" value="1"/>
</dbReference>
<protein>
    <submittedName>
        <fullName evidence="2">PepSY domain-containing protein</fullName>
    </submittedName>
</protein>
<evidence type="ECO:0000313" key="3">
    <source>
        <dbReference type="Proteomes" id="UP000292110"/>
    </source>
</evidence>
<feature type="transmembrane region" description="Helical" evidence="1">
    <location>
        <begin position="335"/>
        <end position="358"/>
    </location>
</feature>
<keyword evidence="3" id="KW-1185">Reference proteome</keyword>
<evidence type="ECO:0000256" key="1">
    <source>
        <dbReference type="SAM" id="Phobius"/>
    </source>
</evidence>
<dbReference type="Pfam" id="PF03929">
    <property type="entry name" value="PepSY_TM"/>
    <property type="match status" value="1"/>
</dbReference>
<keyword evidence="1" id="KW-0472">Membrane</keyword>
<dbReference type="AlphaFoldDB" id="A0A4Q6XCB2"/>
<dbReference type="Proteomes" id="UP000292110">
    <property type="component" value="Unassembled WGS sequence"/>
</dbReference>
<keyword evidence="1" id="KW-0812">Transmembrane</keyword>
<gene>
    <name evidence="2" type="ORF">EXE30_05480</name>
</gene>